<dbReference type="HOGENOM" id="CLU_2327316_0_0_2"/>
<evidence type="ECO:0000313" key="2">
    <source>
        <dbReference type="Proteomes" id="UP000006622"/>
    </source>
</evidence>
<dbReference type="OrthoDB" id="132452at2157"/>
<sequence length="103" mass="12124">MNSYICELIPEDFEYADPPLSLDYVVKVFKKYDLEFIAHFGEERFYVSHTPGEPMIPAPGGIYPLEIEQIFSYMVMERINVIRCRDGKMYRETLGEMPSRLDM</sequence>
<dbReference type="EMBL" id="CP002101">
    <property type="protein sequence ID" value="AEH61595.1"/>
    <property type="molecule type" value="Genomic_DNA"/>
</dbReference>
<proteinExistence type="predicted"/>
<accession>F7XQC9</accession>
<keyword evidence="2" id="KW-1185">Reference proteome</keyword>
<dbReference type="Proteomes" id="UP000006622">
    <property type="component" value="Chromosome"/>
</dbReference>
<dbReference type="KEGG" id="mzh:Mzhil_1760"/>
<name>F7XQC9_METZD</name>
<gene>
    <name evidence="1" type="ordered locus">Mzhil_1760</name>
</gene>
<reference evidence="1" key="1">
    <citation type="submission" date="2010-07" db="EMBL/GenBank/DDBJ databases">
        <title>The complete genome of Methanosalsum zhilinae DSM 4017.</title>
        <authorList>
            <consortium name="US DOE Joint Genome Institute (JGI-PGF)"/>
            <person name="Lucas S."/>
            <person name="Copeland A."/>
            <person name="Lapidus A."/>
            <person name="Glavina del Rio T."/>
            <person name="Dalin E."/>
            <person name="Tice H."/>
            <person name="Bruce D."/>
            <person name="Goodwin L."/>
            <person name="Pitluck S."/>
            <person name="Kyrpides N."/>
            <person name="Mavromatis K."/>
            <person name="Ovchinnikova G."/>
            <person name="Daligault H."/>
            <person name="Detter J.C."/>
            <person name="Han C."/>
            <person name="Tapia R."/>
            <person name="Larimer F."/>
            <person name="Land M."/>
            <person name="Hauser L."/>
            <person name="Markowitz V."/>
            <person name="Cheng J.-F."/>
            <person name="Hugenholtz P."/>
            <person name="Woyke T."/>
            <person name="Wu D."/>
            <person name="Spring S."/>
            <person name="Schueler E."/>
            <person name="Brambilla E."/>
            <person name="Klenk H.-P."/>
            <person name="Eisen J.A."/>
        </authorList>
    </citation>
    <scope>NUCLEOTIDE SEQUENCE</scope>
    <source>
        <strain evidence="1">DSM 4017</strain>
    </source>
</reference>
<organism evidence="1 2">
    <name type="scientific">Methanosalsum zhilinae (strain DSM 4017 / NBRC 107636 / OCM 62 / WeN5)</name>
    <name type="common">Methanohalophilus zhilinae</name>
    <dbReference type="NCBI Taxonomy" id="679901"/>
    <lineage>
        <taxon>Archaea</taxon>
        <taxon>Methanobacteriati</taxon>
        <taxon>Methanobacteriota</taxon>
        <taxon>Stenosarchaea group</taxon>
        <taxon>Methanomicrobia</taxon>
        <taxon>Methanosarcinales</taxon>
        <taxon>Methanosarcinaceae</taxon>
        <taxon>Methanosalsum</taxon>
    </lineage>
</organism>
<dbReference type="GeneID" id="10823401"/>
<dbReference type="AlphaFoldDB" id="F7XQC9"/>
<protein>
    <submittedName>
        <fullName evidence="1">Uncharacterized protein</fullName>
    </submittedName>
</protein>
<dbReference type="RefSeq" id="WP_013899031.1">
    <property type="nucleotide sequence ID" value="NC_015676.1"/>
</dbReference>
<evidence type="ECO:0000313" key="1">
    <source>
        <dbReference type="EMBL" id="AEH61595.1"/>
    </source>
</evidence>